<dbReference type="RefSeq" id="WP_251609416.1">
    <property type="nucleotide sequence ID" value="NZ_JAMQJY010000002.1"/>
</dbReference>
<evidence type="ECO:0000256" key="1">
    <source>
        <dbReference type="SAM" id="Phobius"/>
    </source>
</evidence>
<dbReference type="EMBL" id="JAMQJY010000002">
    <property type="protein sequence ID" value="MCM2676615.1"/>
    <property type="molecule type" value="Genomic_DNA"/>
</dbReference>
<reference evidence="2" key="1">
    <citation type="submission" date="2022-06" db="EMBL/GenBank/DDBJ databases">
        <title>Alkalicoccobacillus porphyridii sp. nov., isolated from a marine red alga, Porphyridium purpureum and reclassification of Shouchella plakortidis and Shouchella gibsonii as Alkalicoccobacillus plakortidis comb. nov. and Alkalicoccobacillus gibsonii comb. nov.</title>
        <authorList>
            <person name="Kim K.H."/>
            <person name="Lee J.K."/>
            <person name="Han D.M."/>
            <person name="Baek J.H."/>
            <person name="Jeon C.O."/>
        </authorList>
    </citation>
    <scope>NUCLEOTIDE SEQUENCE</scope>
    <source>
        <strain evidence="2">DSM 19153</strain>
    </source>
</reference>
<comment type="caution">
    <text evidence="2">The sequence shown here is derived from an EMBL/GenBank/DDBJ whole genome shotgun (WGS) entry which is preliminary data.</text>
</comment>
<accession>A0ABT0XLM8</accession>
<keyword evidence="1" id="KW-0812">Transmembrane</keyword>
<organism evidence="2 3">
    <name type="scientific">Alkalicoccobacillus plakortidis</name>
    <dbReference type="NCBI Taxonomy" id="444060"/>
    <lineage>
        <taxon>Bacteria</taxon>
        <taxon>Bacillati</taxon>
        <taxon>Bacillota</taxon>
        <taxon>Bacilli</taxon>
        <taxon>Bacillales</taxon>
        <taxon>Bacillaceae</taxon>
        <taxon>Alkalicoccobacillus</taxon>
    </lineage>
</organism>
<keyword evidence="1" id="KW-1133">Transmembrane helix</keyword>
<evidence type="ECO:0000313" key="3">
    <source>
        <dbReference type="Proteomes" id="UP001203665"/>
    </source>
</evidence>
<sequence length="80" mass="8733">MSSEKDGILLDKTTMIGIVSIFIGIAFFLAVVLIYPLGNESSWGGMGILVISAIFGIGGLLLIIMKILFTLITHFKHRQH</sequence>
<proteinExistence type="predicted"/>
<name>A0ABT0XLM8_9BACI</name>
<keyword evidence="3" id="KW-1185">Reference proteome</keyword>
<gene>
    <name evidence="2" type="ORF">NDM98_14820</name>
</gene>
<protein>
    <submittedName>
        <fullName evidence="2">Uncharacterized protein</fullName>
    </submittedName>
</protein>
<keyword evidence="1" id="KW-0472">Membrane</keyword>
<feature type="transmembrane region" description="Helical" evidence="1">
    <location>
        <begin position="15"/>
        <end position="37"/>
    </location>
</feature>
<feature type="transmembrane region" description="Helical" evidence="1">
    <location>
        <begin position="43"/>
        <end position="69"/>
    </location>
</feature>
<dbReference type="Proteomes" id="UP001203665">
    <property type="component" value="Unassembled WGS sequence"/>
</dbReference>
<evidence type="ECO:0000313" key="2">
    <source>
        <dbReference type="EMBL" id="MCM2676615.1"/>
    </source>
</evidence>